<gene>
    <name evidence="1" type="ORF">EHQ62_15140</name>
</gene>
<keyword evidence="2" id="KW-1185">Reference proteome</keyword>
<evidence type="ECO:0000313" key="1">
    <source>
        <dbReference type="EMBL" id="TGL62679.1"/>
    </source>
</evidence>
<dbReference type="Proteomes" id="UP000297567">
    <property type="component" value="Unassembled WGS sequence"/>
</dbReference>
<reference evidence="1" key="1">
    <citation type="journal article" date="2019" name="PLoS Negl. Trop. Dis.">
        <title>Revisiting the worldwide diversity of Leptospira species in the environment.</title>
        <authorList>
            <person name="Vincent A.T."/>
            <person name="Schiettekatte O."/>
            <person name="Bourhy P."/>
            <person name="Veyrier F.J."/>
            <person name="Picardeau M."/>
        </authorList>
    </citation>
    <scope>NUCLEOTIDE SEQUENCE [LARGE SCALE GENOMIC DNA]</scope>
    <source>
        <strain evidence="1">201702451</strain>
    </source>
</reference>
<evidence type="ECO:0008006" key="3">
    <source>
        <dbReference type="Google" id="ProtNLM"/>
    </source>
</evidence>
<protein>
    <recommendedName>
        <fullName evidence="3">RRM domain-containing protein</fullName>
    </recommendedName>
</protein>
<dbReference type="AlphaFoldDB" id="A0A4Z0ZQG8"/>
<proteinExistence type="predicted"/>
<sequence>MTSCILFSKEKTNPTLPTISEKRQMYKSGEYLFATNEDVPLEELRSLFDEFGIISLEPLIIRDRSFKVVLEKDPGLPILEAKAKQFGKIRYIERNQIMQKYKSNP</sequence>
<dbReference type="EMBL" id="RQGH01000028">
    <property type="protein sequence ID" value="TGL62679.1"/>
    <property type="molecule type" value="Genomic_DNA"/>
</dbReference>
<evidence type="ECO:0000313" key="2">
    <source>
        <dbReference type="Proteomes" id="UP000297567"/>
    </source>
</evidence>
<name>A0A4Z0ZQG8_9LEPT</name>
<organism evidence="1 2">
    <name type="scientific">Leptospira jelokensis</name>
    <dbReference type="NCBI Taxonomy" id="2484931"/>
    <lineage>
        <taxon>Bacteria</taxon>
        <taxon>Pseudomonadati</taxon>
        <taxon>Spirochaetota</taxon>
        <taxon>Spirochaetia</taxon>
        <taxon>Leptospirales</taxon>
        <taxon>Leptospiraceae</taxon>
        <taxon>Leptospira</taxon>
    </lineage>
</organism>
<comment type="caution">
    <text evidence="1">The sequence shown here is derived from an EMBL/GenBank/DDBJ whole genome shotgun (WGS) entry which is preliminary data.</text>
</comment>
<accession>A0A4Z0ZQG8</accession>